<comment type="caution">
    <text evidence="3">The sequence shown here is derived from an EMBL/GenBank/DDBJ whole genome shotgun (WGS) entry which is preliminary data.</text>
</comment>
<protein>
    <recommendedName>
        <fullName evidence="2">Ice-binding protein C-terminal domain-containing protein</fullName>
    </recommendedName>
</protein>
<organism evidence="3 4">
    <name type="scientific">Nitrococcus mobilis Nb-231</name>
    <dbReference type="NCBI Taxonomy" id="314278"/>
    <lineage>
        <taxon>Bacteria</taxon>
        <taxon>Pseudomonadati</taxon>
        <taxon>Pseudomonadota</taxon>
        <taxon>Gammaproteobacteria</taxon>
        <taxon>Chromatiales</taxon>
        <taxon>Ectothiorhodospiraceae</taxon>
        <taxon>Nitrococcus</taxon>
    </lineage>
</organism>
<keyword evidence="1" id="KW-0812">Transmembrane</keyword>
<dbReference type="EMBL" id="AAOF01000001">
    <property type="protein sequence ID" value="EAR23481.1"/>
    <property type="molecule type" value="Genomic_DNA"/>
</dbReference>
<evidence type="ECO:0000256" key="1">
    <source>
        <dbReference type="SAM" id="Phobius"/>
    </source>
</evidence>
<dbReference type="InterPro" id="IPR013424">
    <property type="entry name" value="Ice-binding_C"/>
</dbReference>
<evidence type="ECO:0000313" key="3">
    <source>
        <dbReference type="EMBL" id="EAR23481.1"/>
    </source>
</evidence>
<dbReference type="Pfam" id="PF07589">
    <property type="entry name" value="PEP-CTERM"/>
    <property type="match status" value="1"/>
</dbReference>
<dbReference type="AlphaFoldDB" id="A4BME3"/>
<reference evidence="3 4" key="1">
    <citation type="submission" date="2006-02" db="EMBL/GenBank/DDBJ databases">
        <authorList>
            <person name="Waterbury J."/>
            <person name="Ferriera S."/>
            <person name="Johnson J."/>
            <person name="Kravitz S."/>
            <person name="Halpern A."/>
            <person name="Remington K."/>
            <person name="Beeson K."/>
            <person name="Tran B."/>
            <person name="Rogers Y.-H."/>
            <person name="Friedman R."/>
            <person name="Venter J.C."/>
        </authorList>
    </citation>
    <scope>NUCLEOTIDE SEQUENCE [LARGE SCALE GENOMIC DNA]</scope>
    <source>
        <strain evidence="3 4">Nb-231</strain>
    </source>
</reference>
<dbReference type="RefSeq" id="WP_005004844.1">
    <property type="nucleotide sequence ID" value="NZ_CH672427.1"/>
</dbReference>
<evidence type="ECO:0000313" key="4">
    <source>
        <dbReference type="Proteomes" id="UP000003374"/>
    </source>
</evidence>
<gene>
    <name evidence="3" type="ORF">NB231_16713</name>
</gene>
<dbReference type="NCBIfam" id="TIGR02595">
    <property type="entry name" value="PEP_CTERM"/>
    <property type="match status" value="1"/>
</dbReference>
<evidence type="ECO:0000259" key="2">
    <source>
        <dbReference type="Pfam" id="PF07589"/>
    </source>
</evidence>
<feature type="transmembrane region" description="Helical" evidence="1">
    <location>
        <begin position="187"/>
        <end position="210"/>
    </location>
</feature>
<proteinExistence type="predicted"/>
<name>A4BME3_9GAMM</name>
<accession>A4BME3</accession>
<dbReference type="Proteomes" id="UP000003374">
    <property type="component" value="Unassembled WGS sequence"/>
</dbReference>
<keyword evidence="1" id="KW-0472">Membrane</keyword>
<keyword evidence="1" id="KW-1133">Transmembrane helix</keyword>
<sequence length="216" mass="23232">MGMKRLSLFNAVFLVILIAIPTSSYPFTVQWSAVKDENDKNANDVTQPCSNLTGKFSNDNGTLNPCVIRKTVVKQGDKVVGVRHLAHVTWPEDKNELPKFTFAMVADSDLDSSTLDFTGFDSDGFVSLLAIEIEFDGIGTFAPTMLDVVPIGDLDTVAEGVGLIDSLLAPNAGGDVPIAMFDVPRDVLMMVPEPTTLALLSLGLAGLFGLNRANRR</sequence>
<keyword evidence="4" id="KW-1185">Reference proteome</keyword>
<feature type="domain" description="Ice-binding protein C-terminal" evidence="2">
    <location>
        <begin position="191"/>
        <end position="212"/>
    </location>
</feature>
<dbReference type="HOGENOM" id="CLU_1276516_0_0_6"/>